<organism evidence="1 2">
    <name type="scientific">Daphnia magna</name>
    <dbReference type="NCBI Taxonomy" id="35525"/>
    <lineage>
        <taxon>Eukaryota</taxon>
        <taxon>Metazoa</taxon>
        <taxon>Ecdysozoa</taxon>
        <taxon>Arthropoda</taxon>
        <taxon>Crustacea</taxon>
        <taxon>Branchiopoda</taxon>
        <taxon>Diplostraca</taxon>
        <taxon>Cladocera</taxon>
        <taxon>Anomopoda</taxon>
        <taxon>Daphniidae</taxon>
        <taxon>Daphnia</taxon>
    </lineage>
</organism>
<gene>
    <name evidence="1" type="ORF">OUZ56_025405</name>
</gene>
<accession>A0ABQ9ZJS3</accession>
<name>A0ABQ9ZJS3_9CRUS</name>
<dbReference type="EMBL" id="JAOYFB010000004">
    <property type="protein sequence ID" value="KAK4013171.1"/>
    <property type="molecule type" value="Genomic_DNA"/>
</dbReference>
<comment type="caution">
    <text evidence="1">The sequence shown here is derived from an EMBL/GenBank/DDBJ whole genome shotgun (WGS) entry which is preliminary data.</text>
</comment>
<dbReference type="Proteomes" id="UP001234178">
    <property type="component" value="Unassembled WGS sequence"/>
</dbReference>
<protein>
    <submittedName>
        <fullName evidence="1">Uncharacterized protein</fullName>
    </submittedName>
</protein>
<keyword evidence="2" id="KW-1185">Reference proteome</keyword>
<evidence type="ECO:0000313" key="2">
    <source>
        <dbReference type="Proteomes" id="UP001234178"/>
    </source>
</evidence>
<proteinExistence type="predicted"/>
<reference evidence="1 2" key="1">
    <citation type="journal article" date="2023" name="Nucleic Acids Res.">
        <title>The hologenome of Daphnia magna reveals possible DNA methylation and microbiome-mediated evolution of the host genome.</title>
        <authorList>
            <person name="Chaturvedi A."/>
            <person name="Li X."/>
            <person name="Dhandapani V."/>
            <person name="Marshall H."/>
            <person name="Kissane S."/>
            <person name="Cuenca-Cambronero M."/>
            <person name="Asole G."/>
            <person name="Calvet F."/>
            <person name="Ruiz-Romero M."/>
            <person name="Marangio P."/>
            <person name="Guigo R."/>
            <person name="Rago D."/>
            <person name="Mirbahai L."/>
            <person name="Eastwood N."/>
            <person name="Colbourne J.K."/>
            <person name="Zhou J."/>
            <person name="Mallon E."/>
            <person name="Orsini L."/>
        </authorList>
    </citation>
    <scope>NUCLEOTIDE SEQUENCE [LARGE SCALE GENOMIC DNA]</scope>
    <source>
        <strain evidence="1">LRV0_1</strain>
    </source>
</reference>
<sequence>MTQEDIFFLSCQLHFCSELGIGIMKEQGVPASDTVTPRVRLSIRVRSIVIGALTRTNYLYALKDK</sequence>
<evidence type="ECO:0000313" key="1">
    <source>
        <dbReference type="EMBL" id="KAK4013171.1"/>
    </source>
</evidence>